<feature type="compositionally biased region" description="Basic and acidic residues" evidence="2">
    <location>
        <begin position="255"/>
        <end position="267"/>
    </location>
</feature>
<dbReference type="Proteomes" id="UP000037923">
    <property type="component" value="Unassembled WGS sequence"/>
</dbReference>
<dbReference type="OrthoDB" id="266967at2759"/>
<feature type="compositionally biased region" description="Low complexity" evidence="2">
    <location>
        <begin position="831"/>
        <end position="841"/>
    </location>
</feature>
<proteinExistence type="predicted"/>
<accession>A0A0M9FY88</accession>
<gene>
    <name evidence="3" type="ORF">ABB37_06180</name>
</gene>
<sequence>MNSSSTHAGPPFSPHDAAAGNGVVFKKQVLKLGLDGSSLPRLVVVTEKNVYVCLPSGGITRTIAVACIERITLSPREDMVSGDASDATDVAPPSSPNKAKKEPSRSPGSFFASVFSRGRGGAKDSEKKSASRSRHRYEEDVDETHPASPKSAAPPTQQPGPSAALSSSDQQSSTGVSPAEWAVIATLGIASEAPLALQLLRVEDGVDFVAALRASPHISASAVFNVPDEDGPTNAMGELLFAPPARRADPIVPRVLERDADEKEGVTQKKPGSDVAENTAVDEVELSPSSPRSTNVASPPPMTVSADVEVPSLRVRNAGRVAVRDAVNGKNNNYNAEEIAEKLRSGGARGQEAGALHTREHASSHSSPPSSRSPPPSSKASSVHTAEEVVTLTPVHAPTRPSPDATPQMQQQQQSQKAKEPPAAAAAPTHTSNAAPTNDKAPSEGRTPSPLRAAPLREPPQPPPPLVSSTVEASDTAPRTHLSASQDTSASRRRTPPMEDEAAMPPVEEKQTPTIWETIRDSEARHTPSPLATSPAQERHAEGDRVLLMDKYAEDLYNPPARLPSLSSYNDRPTDTSAAPVSSRLLPRAGSNTAHNTAASSSPSATVRTPVHVEGLQGEPAGPSETVARLRRSLEAQEALLRELADVKNDVRSLRAALAERGAQCAEWQAAYTHAQEHIDGLRREQAHLLEEQEERLRRAHRAELEAVQTAFDEYDTRMTDFVDHLQRDHRKEAAQWQHERRTLHHQLEELRDQQEEHERRASAVAEDAMKEARRRQPQSPPPPSLSPTSASYLDHSLAYSSSLPAPPTGSAGAHENASERVKAKVDAYMAQRQRQRQAATPPAPAPSSPVPSPSPRSRGNVRSPPTSSWPRVAFGSHCLFDTLKDEEGEEMHNRAHSTAALQMRRRDSRGDSFIQTPPTSSCEKTGDDGGVRRDAAGYVPHRRTFV</sequence>
<feature type="coiled-coil region" evidence="1">
    <location>
        <begin position="627"/>
        <end position="657"/>
    </location>
</feature>
<protein>
    <submittedName>
        <fullName evidence="3">Uncharacterized protein</fullName>
    </submittedName>
</protein>
<feature type="compositionally biased region" description="Polar residues" evidence="2">
    <location>
        <begin position="565"/>
        <end position="580"/>
    </location>
</feature>
<feature type="compositionally biased region" description="Basic and acidic residues" evidence="2">
    <location>
        <begin position="537"/>
        <end position="554"/>
    </location>
</feature>
<feature type="region of interest" description="Disordered" evidence="2">
    <location>
        <begin position="250"/>
        <end position="309"/>
    </location>
</feature>
<feature type="compositionally biased region" description="Low complexity" evidence="2">
    <location>
        <begin position="162"/>
        <end position="173"/>
    </location>
</feature>
<feature type="compositionally biased region" description="Pro residues" evidence="2">
    <location>
        <begin position="842"/>
        <end position="855"/>
    </location>
</feature>
<reference evidence="3 4" key="1">
    <citation type="submission" date="2015-07" db="EMBL/GenBank/DDBJ databases">
        <title>High-quality genome of monoxenous trypanosomatid Leptomonas pyrrhocoris.</title>
        <authorList>
            <person name="Flegontov P."/>
            <person name="Butenko A."/>
            <person name="Firsov S."/>
            <person name="Vlcek C."/>
            <person name="Logacheva M.D."/>
            <person name="Field M."/>
            <person name="Filatov D."/>
            <person name="Flegontova O."/>
            <person name="Gerasimov E."/>
            <person name="Jackson A.P."/>
            <person name="Kelly S."/>
            <person name="Opperdoes F."/>
            <person name="O'Reilly A."/>
            <person name="Votypka J."/>
            <person name="Yurchenko V."/>
            <person name="Lukes J."/>
        </authorList>
    </citation>
    <scope>NUCLEOTIDE SEQUENCE [LARGE SCALE GENOMIC DNA]</scope>
    <source>
        <strain evidence="3">H10</strain>
    </source>
</reference>
<feature type="compositionally biased region" description="Low complexity" evidence="2">
    <location>
        <begin position="589"/>
        <end position="606"/>
    </location>
</feature>
<feature type="compositionally biased region" description="Polar residues" evidence="2">
    <location>
        <begin position="287"/>
        <end position="297"/>
    </location>
</feature>
<dbReference type="GeneID" id="26906469"/>
<dbReference type="RefSeq" id="XP_015657019.1">
    <property type="nucleotide sequence ID" value="XM_015804445.1"/>
</dbReference>
<organism evidence="3 4">
    <name type="scientific">Leptomonas pyrrhocoris</name>
    <name type="common">Firebug parasite</name>
    <dbReference type="NCBI Taxonomy" id="157538"/>
    <lineage>
        <taxon>Eukaryota</taxon>
        <taxon>Discoba</taxon>
        <taxon>Euglenozoa</taxon>
        <taxon>Kinetoplastea</taxon>
        <taxon>Metakinetoplastina</taxon>
        <taxon>Trypanosomatida</taxon>
        <taxon>Trypanosomatidae</taxon>
        <taxon>Leishmaniinae</taxon>
        <taxon>Leptomonas</taxon>
    </lineage>
</organism>
<feature type="compositionally biased region" description="Basic and acidic residues" evidence="2">
    <location>
        <begin position="751"/>
        <end position="772"/>
    </location>
</feature>
<feature type="region of interest" description="Disordered" evidence="2">
    <location>
        <begin position="890"/>
        <end position="947"/>
    </location>
</feature>
<dbReference type="EMBL" id="LGTL01000013">
    <property type="protein sequence ID" value="KPA78580.1"/>
    <property type="molecule type" value="Genomic_DNA"/>
</dbReference>
<feature type="region of interest" description="Disordered" evidence="2">
    <location>
        <begin position="751"/>
        <end position="873"/>
    </location>
</feature>
<feature type="region of interest" description="Disordered" evidence="2">
    <location>
        <begin position="338"/>
        <end position="607"/>
    </location>
</feature>
<evidence type="ECO:0000313" key="4">
    <source>
        <dbReference type="Proteomes" id="UP000037923"/>
    </source>
</evidence>
<keyword evidence="1" id="KW-0175">Coiled coil</keyword>
<feature type="compositionally biased region" description="Basic and acidic residues" evidence="2">
    <location>
        <begin position="925"/>
        <end position="936"/>
    </location>
</feature>
<feature type="compositionally biased region" description="Basic and acidic residues" evidence="2">
    <location>
        <begin position="817"/>
        <end position="826"/>
    </location>
</feature>
<feature type="compositionally biased region" description="Low complexity" evidence="2">
    <location>
        <begin position="856"/>
        <end position="866"/>
    </location>
</feature>
<dbReference type="AlphaFoldDB" id="A0A0M9FY88"/>
<feature type="compositionally biased region" description="Low complexity" evidence="2">
    <location>
        <begin position="403"/>
        <end position="437"/>
    </location>
</feature>
<feature type="compositionally biased region" description="Polar residues" evidence="2">
    <location>
        <begin position="914"/>
        <end position="924"/>
    </location>
</feature>
<evidence type="ECO:0000313" key="3">
    <source>
        <dbReference type="EMBL" id="KPA78580.1"/>
    </source>
</evidence>
<evidence type="ECO:0000256" key="1">
    <source>
        <dbReference type="SAM" id="Coils"/>
    </source>
</evidence>
<keyword evidence="4" id="KW-1185">Reference proteome</keyword>
<evidence type="ECO:0000256" key="2">
    <source>
        <dbReference type="SAM" id="MobiDB-lite"/>
    </source>
</evidence>
<comment type="caution">
    <text evidence="3">The sequence shown here is derived from an EMBL/GenBank/DDBJ whole genome shotgun (WGS) entry which is preliminary data.</text>
</comment>
<feature type="compositionally biased region" description="Low complexity" evidence="2">
    <location>
        <begin position="787"/>
        <end position="804"/>
    </location>
</feature>
<name>A0A0M9FY88_LEPPY</name>
<feature type="compositionally biased region" description="Pro residues" evidence="2">
    <location>
        <begin position="457"/>
        <end position="466"/>
    </location>
</feature>
<feature type="region of interest" description="Disordered" evidence="2">
    <location>
        <begin position="78"/>
        <end position="174"/>
    </location>
</feature>
<dbReference type="VEuPathDB" id="TriTrypDB:LpyrH10_13_1250"/>
<dbReference type="OMA" id="TLCPRED"/>